<reference evidence="2" key="1">
    <citation type="submission" date="2020-12" db="EMBL/GenBank/DDBJ databases">
        <authorList>
            <person name="Iha C."/>
        </authorList>
    </citation>
    <scope>NUCLEOTIDE SEQUENCE</scope>
</reference>
<dbReference type="CDD" id="cd07389">
    <property type="entry name" value="MPP_PhoD"/>
    <property type="match status" value="1"/>
</dbReference>
<dbReference type="OrthoDB" id="9999821at2759"/>
<feature type="domain" description="PhoD-like phosphatase" evidence="1">
    <location>
        <begin position="101"/>
        <end position="352"/>
    </location>
</feature>
<comment type="caution">
    <text evidence="2">The sequence shown here is derived from an EMBL/GenBank/DDBJ whole genome shotgun (WGS) entry which is preliminary data.</text>
</comment>
<sequence>MDDAAGPFLRHQSYDPVTELYSVSCLVVSDSTIHKARPTLDYTFQGKTTTVKGDLLETVDSWQFWRFDISVTCRDAEALVEYKLSFKRWPIGFWRGPTQTWSFCVPGKDQDWHWGFYSCNGFHWEDRPEYEEYGGIAPLWSDVLKRHSDRPLHVMVGGGDQLYNDLVWDEEVNKAWLERGWDEKCSAPITEEQELATCQYYFNHYKRHWSSEYFRDALASIPQMMMWDDHDIFDGWGSYPDKLQNSPVFQGVYSAARRFYLLFQHHTTVERAREQNGLFGKDGYCFMNYLGKKVALVGLDLRSERTKRVVMEPETWAMVKQRMEGIQDSVQHVVVLSTVPVLYPVVPLSEGTLTRISGMAKSEVLTKMMQMTGLFAKVMNEFDTPDLLDDLLDHWTADTHKLERKQFVATLQTLSYSKKLRVTFLCGDVHCCGIGRFYSYPKLRSFVRDHRYMPQVISSAIGNHPPPNALMTLLGFSSRSKMVNHHTRTKMVKKFPGKKKLWPHRNWAEVFLRCEKEDVEDEKKKGLVFQLRCEHPDTKGKVEGAKDPMTFEEFVPRYDPTKRKLVDKAKGRFPWLKGIFSSRTPSDEPSLPHTDTMNMAM</sequence>
<dbReference type="PANTHER" id="PTHR46689:SF1">
    <property type="entry name" value="PHOD-LIKE PHOSPHATASE DOMAIN-CONTAINING PROTEIN"/>
    <property type="match status" value="1"/>
</dbReference>
<organism evidence="2 3">
    <name type="scientific">Ostreobium quekettii</name>
    <dbReference type="NCBI Taxonomy" id="121088"/>
    <lineage>
        <taxon>Eukaryota</taxon>
        <taxon>Viridiplantae</taxon>
        <taxon>Chlorophyta</taxon>
        <taxon>core chlorophytes</taxon>
        <taxon>Ulvophyceae</taxon>
        <taxon>TCBD clade</taxon>
        <taxon>Bryopsidales</taxon>
        <taxon>Ostreobineae</taxon>
        <taxon>Ostreobiaceae</taxon>
        <taxon>Ostreobium</taxon>
    </lineage>
</organism>
<protein>
    <recommendedName>
        <fullName evidence="1">PhoD-like phosphatase domain-containing protein</fullName>
    </recommendedName>
</protein>
<dbReference type="AlphaFoldDB" id="A0A8S1J702"/>
<dbReference type="SUPFAM" id="SSF56300">
    <property type="entry name" value="Metallo-dependent phosphatases"/>
    <property type="match status" value="1"/>
</dbReference>
<dbReference type="InterPro" id="IPR043904">
    <property type="entry name" value="PhoD_2-like"/>
</dbReference>
<dbReference type="InterPro" id="IPR029052">
    <property type="entry name" value="Metallo-depent_PP-like"/>
</dbReference>
<keyword evidence="3" id="KW-1185">Reference proteome</keyword>
<accession>A0A8S1J702</accession>
<evidence type="ECO:0000259" key="1">
    <source>
        <dbReference type="Pfam" id="PF19050"/>
    </source>
</evidence>
<dbReference type="Gene3D" id="3.60.21.70">
    <property type="entry name" value="PhoD-like phosphatase"/>
    <property type="match status" value="1"/>
</dbReference>
<dbReference type="InterPro" id="IPR018946">
    <property type="entry name" value="PhoD-like_MPP"/>
</dbReference>
<proteinExistence type="predicted"/>
<feature type="domain" description="PhoD-like phosphatase" evidence="1">
    <location>
        <begin position="366"/>
        <end position="476"/>
    </location>
</feature>
<dbReference type="Proteomes" id="UP000708148">
    <property type="component" value="Unassembled WGS sequence"/>
</dbReference>
<gene>
    <name evidence="2" type="ORF">OSTQU699_LOCUS8813</name>
</gene>
<dbReference type="InterPro" id="IPR038607">
    <property type="entry name" value="PhoD-like_sf"/>
</dbReference>
<name>A0A8S1J702_9CHLO</name>
<evidence type="ECO:0000313" key="2">
    <source>
        <dbReference type="EMBL" id="CAD7703456.1"/>
    </source>
</evidence>
<dbReference type="EMBL" id="CAJHUC010002240">
    <property type="protein sequence ID" value="CAD7703456.1"/>
    <property type="molecule type" value="Genomic_DNA"/>
</dbReference>
<evidence type="ECO:0000313" key="3">
    <source>
        <dbReference type="Proteomes" id="UP000708148"/>
    </source>
</evidence>
<dbReference type="PANTHER" id="PTHR46689">
    <property type="entry name" value="MEMBRANE PROTEIN, PUTATIVE-RELATED"/>
    <property type="match status" value="1"/>
</dbReference>
<dbReference type="Pfam" id="PF19050">
    <property type="entry name" value="PhoD_2"/>
    <property type="match status" value="2"/>
</dbReference>
<dbReference type="GO" id="GO:0016020">
    <property type="term" value="C:membrane"/>
    <property type="evidence" value="ECO:0007669"/>
    <property type="project" value="TreeGrafter"/>
</dbReference>